<dbReference type="InterPro" id="IPR021457">
    <property type="entry name" value="DUF3108"/>
</dbReference>
<protein>
    <recommendedName>
        <fullName evidence="4">DUF3108 domain-containing protein</fullName>
    </recommendedName>
</protein>
<accession>A0A1I4RZD4</accession>
<evidence type="ECO:0000313" key="3">
    <source>
        <dbReference type="Proteomes" id="UP000199470"/>
    </source>
</evidence>
<dbReference type="RefSeq" id="WP_245774396.1">
    <property type="nucleotide sequence ID" value="NZ_FOTW01000024.1"/>
</dbReference>
<feature type="compositionally biased region" description="Low complexity" evidence="1">
    <location>
        <begin position="73"/>
        <end position="105"/>
    </location>
</feature>
<dbReference type="Proteomes" id="UP000199470">
    <property type="component" value="Unassembled WGS sequence"/>
</dbReference>
<evidence type="ECO:0008006" key="4">
    <source>
        <dbReference type="Google" id="ProtNLM"/>
    </source>
</evidence>
<gene>
    <name evidence="2" type="ORF">SAMN02982985_04526</name>
</gene>
<sequence>MLFLCAATAGLHYLAIDWVGGRLGPLDSRRPTGQALVTAQLRLALPQRAPSAPLPEVAPLAPSAIKRVRKAAPKPAAAAPQPAAAEVPAETAPPSETAPVAAGAADSAAAPSAPATAAAAATVAVPAAQQQAGAAPAQSPVPSAPAAADMADKRVALPEAAPPGMRRYKVNLPPSADFELDVKRVDANGTTWSGVAVMAWHSDGTRYKLNVEAGLSMLVTRINLLVLSSEGMIDDYGIAPVTATEKVRGRSQTATHFNRDEGRITFSASERSYPLLVGTQDKATVPFQLGGIGRADHRQFGGDIDLQVGEDKDANIFRFQLVGEEELETRMGKLSTWHLTRPPRPGTYSSRIDIWLAPGLSWYPVQIRNTEASGALTTQTVSKITVIESGH</sequence>
<dbReference type="Pfam" id="PF11306">
    <property type="entry name" value="DUF3108"/>
    <property type="match status" value="1"/>
</dbReference>
<dbReference type="STRING" id="758825.SAMN02982985_04526"/>
<reference evidence="2 3" key="1">
    <citation type="submission" date="2016-10" db="EMBL/GenBank/DDBJ databases">
        <authorList>
            <person name="de Groot N.N."/>
        </authorList>
    </citation>
    <scope>NUCLEOTIDE SEQUENCE [LARGE SCALE GENOMIC DNA]</scope>
    <source>
        <strain evidence="2 3">ATCC 43154</strain>
    </source>
</reference>
<dbReference type="EMBL" id="FOTW01000024">
    <property type="protein sequence ID" value="SFM57313.1"/>
    <property type="molecule type" value="Genomic_DNA"/>
</dbReference>
<organism evidence="2 3">
    <name type="scientific">Rugamonas rubra</name>
    <dbReference type="NCBI Taxonomy" id="758825"/>
    <lineage>
        <taxon>Bacteria</taxon>
        <taxon>Pseudomonadati</taxon>
        <taxon>Pseudomonadota</taxon>
        <taxon>Betaproteobacteria</taxon>
        <taxon>Burkholderiales</taxon>
        <taxon>Oxalobacteraceae</taxon>
        <taxon>Telluria group</taxon>
        <taxon>Rugamonas</taxon>
    </lineage>
</organism>
<keyword evidence="3" id="KW-1185">Reference proteome</keyword>
<feature type="region of interest" description="Disordered" evidence="1">
    <location>
        <begin position="71"/>
        <end position="105"/>
    </location>
</feature>
<evidence type="ECO:0000256" key="1">
    <source>
        <dbReference type="SAM" id="MobiDB-lite"/>
    </source>
</evidence>
<proteinExistence type="predicted"/>
<evidence type="ECO:0000313" key="2">
    <source>
        <dbReference type="EMBL" id="SFM57313.1"/>
    </source>
</evidence>
<dbReference type="AlphaFoldDB" id="A0A1I4RZD4"/>
<name>A0A1I4RZD4_9BURK</name>